<keyword evidence="3 5" id="KW-0863">Zinc-finger</keyword>
<evidence type="ECO:0000256" key="4">
    <source>
        <dbReference type="ARBA" id="ARBA00022833"/>
    </source>
</evidence>
<feature type="non-terminal residue" evidence="8">
    <location>
        <position position="99"/>
    </location>
</feature>
<feature type="domain" description="C3H1-type" evidence="7">
    <location>
        <begin position="36"/>
        <end position="64"/>
    </location>
</feature>
<keyword evidence="4 5" id="KW-0862">Zinc</keyword>
<dbReference type="AlphaFoldDB" id="A0A1X2IS85"/>
<feature type="zinc finger region" description="C3H1-type" evidence="5">
    <location>
        <begin position="36"/>
        <end position="64"/>
    </location>
</feature>
<sequence>MTNETSFPDNDHHRRYFEPALDLKPQEDPEEKKQRLYKTEICRNWEEQNACRYGDKCQYAHGEEELRYVKRHPRYKTIYCQTFETLGTCPYGIRCTFLH</sequence>
<feature type="region of interest" description="Disordered" evidence="6">
    <location>
        <begin position="1"/>
        <end position="32"/>
    </location>
</feature>
<dbReference type="InterPro" id="IPR045877">
    <property type="entry name" value="ZFP36-like"/>
</dbReference>
<evidence type="ECO:0000313" key="8">
    <source>
        <dbReference type="EMBL" id="ORZ21369.1"/>
    </source>
</evidence>
<protein>
    <recommendedName>
        <fullName evidence="7">C3H1-type domain-containing protein</fullName>
    </recommendedName>
</protein>
<evidence type="ECO:0000256" key="5">
    <source>
        <dbReference type="PROSITE-ProRule" id="PRU00723"/>
    </source>
</evidence>
<dbReference type="InterPro" id="IPR036855">
    <property type="entry name" value="Znf_CCCH_sf"/>
</dbReference>
<dbReference type="STRING" id="90262.A0A1X2IS85"/>
<feature type="zinc finger region" description="C3H1-type" evidence="5">
    <location>
        <begin position="74"/>
        <end position="99"/>
    </location>
</feature>
<dbReference type="FunFam" id="4.10.1000.10:FF:000001">
    <property type="entry name" value="zinc finger CCCH domain-containing protein 15-like"/>
    <property type="match status" value="1"/>
</dbReference>
<dbReference type="InterPro" id="IPR000571">
    <property type="entry name" value="Znf_CCCH"/>
</dbReference>
<dbReference type="PANTHER" id="PTHR12547:SF18">
    <property type="entry name" value="PROTEIN TIS11"/>
    <property type="match status" value="1"/>
</dbReference>
<evidence type="ECO:0000259" key="7">
    <source>
        <dbReference type="PROSITE" id="PS50103"/>
    </source>
</evidence>
<accession>A0A1X2IS85</accession>
<keyword evidence="2" id="KW-0677">Repeat</keyword>
<dbReference type="PANTHER" id="PTHR12547">
    <property type="entry name" value="CCCH ZINC FINGER/TIS11-RELATED"/>
    <property type="match status" value="1"/>
</dbReference>
<dbReference type="Gene3D" id="4.10.1000.10">
    <property type="entry name" value="Zinc finger, CCCH-type"/>
    <property type="match status" value="2"/>
</dbReference>
<dbReference type="OrthoDB" id="410307at2759"/>
<reference evidence="8 9" key="1">
    <citation type="submission" date="2016-07" db="EMBL/GenBank/DDBJ databases">
        <title>Pervasive Adenine N6-methylation of Active Genes in Fungi.</title>
        <authorList>
            <consortium name="DOE Joint Genome Institute"/>
            <person name="Mondo S.J."/>
            <person name="Dannebaum R.O."/>
            <person name="Kuo R.C."/>
            <person name="Labutti K."/>
            <person name="Haridas S."/>
            <person name="Kuo A."/>
            <person name="Salamov A."/>
            <person name="Ahrendt S.R."/>
            <person name="Lipzen A."/>
            <person name="Sullivan W."/>
            <person name="Andreopoulos W.B."/>
            <person name="Clum A."/>
            <person name="Lindquist E."/>
            <person name="Daum C."/>
            <person name="Ramamoorthy G.K."/>
            <person name="Gryganskyi A."/>
            <person name="Culley D."/>
            <person name="Magnuson J.K."/>
            <person name="James T.Y."/>
            <person name="O'Malley M.A."/>
            <person name="Stajich J.E."/>
            <person name="Spatafora J.W."/>
            <person name="Visel A."/>
            <person name="Grigoriev I.V."/>
        </authorList>
    </citation>
    <scope>NUCLEOTIDE SEQUENCE [LARGE SCALE GENOMIC DNA]</scope>
    <source>
        <strain evidence="8 9">NRRL 1336</strain>
    </source>
</reference>
<evidence type="ECO:0000313" key="9">
    <source>
        <dbReference type="Proteomes" id="UP000193560"/>
    </source>
</evidence>
<dbReference type="EMBL" id="MCGE01000005">
    <property type="protein sequence ID" value="ORZ21369.1"/>
    <property type="molecule type" value="Genomic_DNA"/>
</dbReference>
<dbReference type="Proteomes" id="UP000193560">
    <property type="component" value="Unassembled WGS sequence"/>
</dbReference>
<dbReference type="PROSITE" id="PS50103">
    <property type="entry name" value="ZF_C3H1"/>
    <property type="match status" value="2"/>
</dbReference>
<dbReference type="GO" id="GO:0008270">
    <property type="term" value="F:zinc ion binding"/>
    <property type="evidence" value="ECO:0007669"/>
    <property type="project" value="UniProtKB-KW"/>
</dbReference>
<evidence type="ECO:0000256" key="1">
    <source>
        <dbReference type="ARBA" id="ARBA00022723"/>
    </source>
</evidence>
<dbReference type="SUPFAM" id="SSF90229">
    <property type="entry name" value="CCCH zinc finger"/>
    <property type="match status" value="2"/>
</dbReference>
<evidence type="ECO:0000256" key="6">
    <source>
        <dbReference type="SAM" id="MobiDB-lite"/>
    </source>
</evidence>
<name>A0A1X2IS85_9FUNG</name>
<comment type="caution">
    <text evidence="8">The sequence shown here is derived from an EMBL/GenBank/DDBJ whole genome shotgun (WGS) entry which is preliminary data.</text>
</comment>
<gene>
    <name evidence="8" type="ORF">BCR42DRAFT_321025</name>
</gene>
<dbReference type="GO" id="GO:0003729">
    <property type="term" value="F:mRNA binding"/>
    <property type="evidence" value="ECO:0007669"/>
    <property type="project" value="InterPro"/>
</dbReference>
<organism evidence="8 9">
    <name type="scientific">Absidia repens</name>
    <dbReference type="NCBI Taxonomy" id="90262"/>
    <lineage>
        <taxon>Eukaryota</taxon>
        <taxon>Fungi</taxon>
        <taxon>Fungi incertae sedis</taxon>
        <taxon>Mucoromycota</taxon>
        <taxon>Mucoromycotina</taxon>
        <taxon>Mucoromycetes</taxon>
        <taxon>Mucorales</taxon>
        <taxon>Cunninghamellaceae</taxon>
        <taxon>Absidia</taxon>
    </lineage>
</organism>
<keyword evidence="9" id="KW-1185">Reference proteome</keyword>
<keyword evidence="1 5" id="KW-0479">Metal-binding</keyword>
<dbReference type="SMART" id="SM00356">
    <property type="entry name" value="ZnF_C3H1"/>
    <property type="match status" value="2"/>
</dbReference>
<proteinExistence type="predicted"/>
<feature type="domain" description="C3H1-type" evidence="7">
    <location>
        <begin position="74"/>
        <end position="99"/>
    </location>
</feature>
<evidence type="ECO:0000256" key="3">
    <source>
        <dbReference type="ARBA" id="ARBA00022771"/>
    </source>
</evidence>
<evidence type="ECO:0000256" key="2">
    <source>
        <dbReference type="ARBA" id="ARBA00022737"/>
    </source>
</evidence>
<dbReference type="Pfam" id="PF00642">
    <property type="entry name" value="zf-CCCH"/>
    <property type="match status" value="2"/>
</dbReference>